<accession>A0A024G9D5</accession>
<evidence type="ECO:0000313" key="15">
    <source>
        <dbReference type="Proteomes" id="UP000053237"/>
    </source>
</evidence>
<dbReference type="PANTHER" id="PTHR10791">
    <property type="entry name" value="RAG1-ACTIVATING PROTEIN 1"/>
    <property type="match status" value="1"/>
</dbReference>
<feature type="transmembrane region" description="Helical" evidence="13">
    <location>
        <begin position="28"/>
        <end position="47"/>
    </location>
</feature>
<keyword evidence="7" id="KW-0762">Sugar transport</keyword>
<dbReference type="EMBL" id="CAIX01000049">
    <property type="protein sequence ID" value="CCI43476.1"/>
    <property type="molecule type" value="Genomic_DNA"/>
</dbReference>
<reference evidence="14 15" key="1">
    <citation type="submission" date="2012-05" db="EMBL/GenBank/DDBJ databases">
        <title>Recombination and specialization in a pathogen metapopulation.</title>
        <authorList>
            <person name="Gardiner A."/>
            <person name="Kemen E."/>
            <person name="Schultz-Larsen T."/>
            <person name="MacLean D."/>
            <person name="Van Oosterhout C."/>
            <person name="Jones J.D.G."/>
        </authorList>
    </citation>
    <scope>NUCLEOTIDE SEQUENCE [LARGE SCALE GENOMIC DNA]</scope>
    <source>
        <strain evidence="14 15">Ac Nc2</strain>
    </source>
</reference>
<dbReference type="Gene3D" id="1.20.1280.290">
    <property type="match status" value="2"/>
</dbReference>
<dbReference type="FunFam" id="1.20.1280.290:FF:000004">
    <property type="entry name" value="Sugar transporter SWEET"/>
    <property type="match status" value="1"/>
</dbReference>
<dbReference type="PANTHER" id="PTHR10791:SF30">
    <property type="entry name" value="SUGAR TRANSPORTER SWEET1"/>
    <property type="match status" value="1"/>
</dbReference>
<feature type="transmembrane region" description="Helical" evidence="13">
    <location>
        <begin position="172"/>
        <end position="193"/>
    </location>
</feature>
<keyword evidence="5" id="KW-0813">Transport</keyword>
<dbReference type="GO" id="GO:0005886">
    <property type="term" value="C:plasma membrane"/>
    <property type="evidence" value="ECO:0007669"/>
    <property type="project" value="UniProtKB-SubCell"/>
</dbReference>
<organism evidence="14 15">
    <name type="scientific">Albugo candida</name>
    <dbReference type="NCBI Taxonomy" id="65357"/>
    <lineage>
        <taxon>Eukaryota</taxon>
        <taxon>Sar</taxon>
        <taxon>Stramenopiles</taxon>
        <taxon>Oomycota</taxon>
        <taxon>Peronosporomycetes</taxon>
        <taxon>Albuginales</taxon>
        <taxon>Albuginaceae</taxon>
        <taxon>Albugo</taxon>
    </lineage>
</organism>
<evidence type="ECO:0000256" key="12">
    <source>
        <dbReference type="ARBA" id="ARBA00023136"/>
    </source>
</evidence>
<dbReference type="InterPro" id="IPR047664">
    <property type="entry name" value="SWEET"/>
</dbReference>
<evidence type="ECO:0000256" key="11">
    <source>
        <dbReference type="ARBA" id="ARBA00023034"/>
    </source>
</evidence>
<keyword evidence="15" id="KW-1185">Reference proteome</keyword>
<dbReference type="Pfam" id="PF03083">
    <property type="entry name" value="MtN3_slv"/>
    <property type="match status" value="2"/>
</dbReference>
<evidence type="ECO:0000256" key="2">
    <source>
        <dbReference type="ARBA" id="ARBA00004653"/>
    </source>
</evidence>
<dbReference type="GO" id="GO:0051119">
    <property type="term" value="F:sugar transmembrane transporter activity"/>
    <property type="evidence" value="ECO:0007669"/>
    <property type="project" value="InterPro"/>
</dbReference>
<dbReference type="Proteomes" id="UP000053237">
    <property type="component" value="Unassembled WGS sequence"/>
</dbReference>
<feature type="transmembrane region" description="Helical" evidence="13">
    <location>
        <begin position="145"/>
        <end position="166"/>
    </location>
</feature>
<dbReference type="GO" id="GO:0000139">
    <property type="term" value="C:Golgi membrane"/>
    <property type="evidence" value="ECO:0007669"/>
    <property type="project" value="UniProtKB-SubCell"/>
</dbReference>
<feature type="transmembrane region" description="Helical" evidence="13">
    <location>
        <begin position="113"/>
        <end position="133"/>
    </location>
</feature>
<comment type="similarity">
    <text evidence="3">Belongs to the SWEET sugar transporter family.</text>
</comment>
<name>A0A024G9D5_9STRA</name>
<gene>
    <name evidence="14" type="ORF">BN9_042600</name>
</gene>
<keyword evidence="10 13" id="KW-1133">Transmembrane helix</keyword>
<sequence>MSSLYLFASPFADIRAIQAAKIKHSRRILPLTSMFCNAICWCLYGILAHNIFPLLLTNAVGIIIVTYYLYIFSKYASDSVHVRKCLIGMAVTLSIFFSFCLFAPVSHATVQSVVGYTGISVCTVMFASPLAVVKKVIAEKSSDMLPFPMIVAAFMNSILWLVYGLMIHDIIVFLPNLINFFLAGMQLSLFVIYPRTKGYVSMHSSVAIMDAKIFVPVSSDLEKA</sequence>
<comment type="subcellular location">
    <subcellularLocation>
        <location evidence="1">Cell membrane</location>
        <topology evidence="1">Multi-pass membrane protein</topology>
    </subcellularLocation>
    <subcellularLocation>
        <location evidence="2">Golgi apparatus membrane</location>
        <topology evidence="2">Multi-pass membrane protein</topology>
    </subcellularLocation>
</comment>
<evidence type="ECO:0000256" key="7">
    <source>
        <dbReference type="ARBA" id="ARBA00022597"/>
    </source>
</evidence>
<evidence type="ECO:0000313" key="14">
    <source>
        <dbReference type="EMBL" id="CCI43476.1"/>
    </source>
</evidence>
<evidence type="ECO:0000256" key="4">
    <source>
        <dbReference type="ARBA" id="ARBA00021741"/>
    </source>
</evidence>
<keyword evidence="8 13" id="KW-0812">Transmembrane</keyword>
<dbReference type="InParanoid" id="A0A024G9D5"/>
<dbReference type="AlphaFoldDB" id="A0A024G9D5"/>
<dbReference type="OrthoDB" id="409725at2759"/>
<protein>
    <recommendedName>
        <fullName evidence="4">Sugar transporter SWEET1</fullName>
    </recommendedName>
</protein>
<evidence type="ECO:0000256" key="9">
    <source>
        <dbReference type="ARBA" id="ARBA00022737"/>
    </source>
</evidence>
<evidence type="ECO:0000256" key="5">
    <source>
        <dbReference type="ARBA" id="ARBA00022448"/>
    </source>
</evidence>
<proteinExistence type="inferred from homology"/>
<evidence type="ECO:0000256" key="8">
    <source>
        <dbReference type="ARBA" id="ARBA00022692"/>
    </source>
</evidence>
<evidence type="ECO:0000256" key="10">
    <source>
        <dbReference type="ARBA" id="ARBA00022989"/>
    </source>
</evidence>
<keyword evidence="9" id="KW-0677">Repeat</keyword>
<evidence type="ECO:0000256" key="6">
    <source>
        <dbReference type="ARBA" id="ARBA00022475"/>
    </source>
</evidence>
<keyword evidence="6" id="KW-1003">Cell membrane</keyword>
<evidence type="ECO:0000256" key="1">
    <source>
        <dbReference type="ARBA" id="ARBA00004651"/>
    </source>
</evidence>
<feature type="transmembrane region" description="Helical" evidence="13">
    <location>
        <begin position="53"/>
        <end position="73"/>
    </location>
</feature>
<dbReference type="FunFam" id="1.20.1280.290:FF:000007">
    <property type="entry name" value="Bidirectional sugar transporter SWEET7"/>
    <property type="match status" value="1"/>
</dbReference>
<evidence type="ECO:0000256" key="13">
    <source>
        <dbReference type="SAM" id="Phobius"/>
    </source>
</evidence>
<evidence type="ECO:0000256" key="3">
    <source>
        <dbReference type="ARBA" id="ARBA00007809"/>
    </source>
</evidence>
<comment type="caution">
    <text evidence="14">The sequence shown here is derived from an EMBL/GenBank/DDBJ whole genome shotgun (WGS) entry which is preliminary data.</text>
</comment>
<keyword evidence="12 13" id="KW-0472">Membrane</keyword>
<dbReference type="InterPro" id="IPR004316">
    <property type="entry name" value="SWEET_rpt"/>
</dbReference>
<keyword evidence="11" id="KW-0333">Golgi apparatus</keyword>
<feature type="transmembrane region" description="Helical" evidence="13">
    <location>
        <begin position="85"/>
        <end position="107"/>
    </location>
</feature>